<proteinExistence type="predicted"/>
<dbReference type="EMBL" id="LSYV01000005">
    <property type="protein sequence ID" value="KXZ54461.1"/>
    <property type="molecule type" value="Genomic_DNA"/>
</dbReference>
<dbReference type="GO" id="GO:0017108">
    <property type="term" value="F:5'-flap endonuclease activity"/>
    <property type="evidence" value="ECO:0007669"/>
    <property type="project" value="TreeGrafter"/>
</dbReference>
<feature type="region of interest" description="Disordered" evidence="1">
    <location>
        <begin position="1"/>
        <end position="20"/>
    </location>
</feature>
<dbReference type="OrthoDB" id="2959108at2759"/>
<keyword evidence="4" id="KW-1185">Reference proteome</keyword>
<dbReference type="InterPro" id="IPR006084">
    <property type="entry name" value="XPG/Rad2"/>
</dbReference>
<dbReference type="SUPFAM" id="SSF88723">
    <property type="entry name" value="PIN domain-like"/>
    <property type="match status" value="1"/>
</dbReference>
<evidence type="ECO:0000313" key="4">
    <source>
        <dbReference type="Proteomes" id="UP000075714"/>
    </source>
</evidence>
<evidence type="ECO:0000259" key="2">
    <source>
        <dbReference type="SMART" id="SM00484"/>
    </source>
</evidence>
<dbReference type="SMART" id="SM00484">
    <property type="entry name" value="XPGI"/>
    <property type="match status" value="1"/>
</dbReference>
<dbReference type="PANTHER" id="PTHR11081">
    <property type="entry name" value="FLAP ENDONUCLEASE FAMILY MEMBER"/>
    <property type="match status" value="1"/>
</dbReference>
<dbReference type="Pfam" id="PF00867">
    <property type="entry name" value="XPG_I"/>
    <property type="match status" value="1"/>
</dbReference>
<evidence type="ECO:0000256" key="1">
    <source>
        <dbReference type="SAM" id="MobiDB-lite"/>
    </source>
</evidence>
<reference evidence="4" key="1">
    <citation type="journal article" date="2016" name="Nat. Commun.">
        <title>The Gonium pectorale genome demonstrates co-option of cell cycle regulation during the evolution of multicellularity.</title>
        <authorList>
            <person name="Hanschen E.R."/>
            <person name="Marriage T.N."/>
            <person name="Ferris P.J."/>
            <person name="Hamaji T."/>
            <person name="Toyoda A."/>
            <person name="Fujiyama A."/>
            <person name="Neme R."/>
            <person name="Noguchi H."/>
            <person name="Minakuchi Y."/>
            <person name="Suzuki M."/>
            <person name="Kawai-Toyooka H."/>
            <person name="Smith D.R."/>
            <person name="Sparks H."/>
            <person name="Anderson J."/>
            <person name="Bakaric R."/>
            <person name="Luria V."/>
            <person name="Karger A."/>
            <person name="Kirschner M.W."/>
            <person name="Durand P.M."/>
            <person name="Michod R.E."/>
            <person name="Nozaki H."/>
            <person name="Olson B.J."/>
        </authorList>
    </citation>
    <scope>NUCLEOTIDE SEQUENCE [LARGE SCALE GENOMIC DNA]</scope>
    <source>
        <strain evidence="4">NIES-2863</strain>
    </source>
</reference>
<dbReference type="PANTHER" id="PTHR11081:SF59">
    <property type="entry name" value="FI23547P1"/>
    <property type="match status" value="1"/>
</dbReference>
<protein>
    <recommendedName>
        <fullName evidence="2">XPG-I domain-containing protein</fullName>
    </recommendedName>
</protein>
<evidence type="ECO:0000313" key="3">
    <source>
        <dbReference type="EMBL" id="KXZ54461.1"/>
    </source>
</evidence>
<dbReference type="InterPro" id="IPR029060">
    <property type="entry name" value="PIN-like_dom_sf"/>
</dbReference>
<gene>
    <name evidence="3" type="ORF">GPECTOR_4g1012</name>
</gene>
<name>A0A150GX72_GONPE</name>
<accession>A0A150GX72</accession>
<comment type="caution">
    <text evidence="3">The sequence shown here is derived from an EMBL/GenBank/DDBJ whole genome shotgun (WGS) entry which is preliminary data.</text>
</comment>
<feature type="compositionally biased region" description="Basic and acidic residues" evidence="1">
    <location>
        <begin position="8"/>
        <end position="20"/>
    </location>
</feature>
<sequence>MGRLQQRWAKEGSARRGGRHDSLGRKVVELLDALGVPHVDAPGEAEAMCAALVACGLASGVVTSDVDALLFGAGAVYRECRLSFDAPQRNVLERVDAAELAERCFGLTGDGGCARALQYQTYRESDTLSIYFAKPSPGVISHSSELVPGVLVDYTNTDRVVCVDVDTSLEGMPYQYADVTIEVHSKPPLIEYNAPADVLADDSHVLADLLRYLREGPDPRVLALKSCTGCKTCGHEKHGRQPCPECGPGPCRPKAEAAGCGCAFHRSEPERRFMRVIDKAAGTGPLFAASCGAALATFQEETQRAGLAAEELRRRVGALSWSRRPDVRGVYSLLHPLLGSTSSDPDKLLWTYGEVRDKLRPLLMEWDMRQGPEPQGAAQAVIEFVPRRIAQARGDGRYVVEFDRLPGVNTPDLEFDVAQLSNSKLVKARHVRQCLVEQAWPQLLARREEEQVLGVLGEPSP</sequence>
<dbReference type="AlphaFoldDB" id="A0A150GX72"/>
<dbReference type="Gene3D" id="3.40.50.1010">
    <property type="entry name" value="5'-nuclease"/>
    <property type="match status" value="1"/>
</dbReference>
<dbReference type="InterPro" id="IPR006086">
    <property type="entry name" value="XPG-I_dom"/>
</dbReference>
<feature type="domain" description="XPG-I" evidence="2">
    <location>
        <begin position="32"/>
        <end position="107"/>
    </location>
</feature>
<organism evidence="3 4">
    <name type="scientific">Gonium pectorale</name>
    <name type="common">Green alga</name>
    <dbReference type="NCBI Taxonomy" id="33097"/>
    <lineage>
        <taxon>Eukaryota</taxon>
        <taxon>Viridiplantae</taxon>
        <taxon>Chlorophyta</taxon>
        <taxon>core chlorophytes</taxon>
        <taxon>Chlorophyceae</taxon>
        <taxon>CS clade</taxon>
        <taxon>Chlamydomonadales</taxon>
        <taxon>Volvocaceae</taxon>
        <taxon>Gonium</taxon>
    </lineage>
</organism>
<dbReference type="Proteomes" id="UP000075714">
    <property type="component" value="Unassembled WGS sequence"/>
</dbReference>
<dbReference type="PRINTS" id="PR00853">
    <property type="entry name" value="XPGRADSUPER"/>
</dbReference>
<dbReference type="STRING" id="33097.A0A150GX72"/>